<dbReference type="InterPro" id="IPR013096">
    <property type="entry name" value="Cupin_2"/>
</dbReference>
<dbReference type="SUPFAM" id="SSF51182">
    <property type="entry name" value="RmlC-like cupins"/>
    <property type="match status" value="1"/>
</dbReference>
<dbReference type="GO" id="GO:0003677">
    <property type="term" value="F:DNA binding"/>
    <property type="evidence" value="ECO:0007669"/>
    <property type="project" value="UniProtKB-KW"/>
</dbReference>
<evidence type="ECO:0000256" key="1">
    <source>
        <dbReference type="ARBA" id="ARBA00023125"/>
    </source>
</evidence>
<name>A0A1G8IA43_9ACTN</name>
<evidence type="ECO:0000313" key="4">
    <source>
        <dbReference type="EMBL" id="SDI15631.1"/>
    </source>
</evidence>
<dbReference type="PROSITE" id="PS50943">
    <property type="entry name" value="HTH_CROC1"/>
    <property type="match status" value="1"/>
</dbReference>
<dbReference type="Pfam" id="PF07883">
    <property type="entry name" value="Cupin_2"/>
    <property type="match status" value="1"/>
</dbReference>
<feature type="compositionally biased region" description="Polar residues" evidence="2">
    <location>
        <begin position="173"/>
        <end position="188"/>
    </location>
</feature>
<dbReference type="Gene3D" id="2.60.120.10">
    <property type="entry name" value="Jelly Rolls"/>
    <property type="match status" value="1"/>
</dbReference>
<evidence type="ECO:0000256" key="2">
    <source>
        <dbReference type="SAM" id="MobiDB-lite"/>
    </source>
</evidence>
<dbReference type="PANTHER" id="PTHR46797:SF1">
    <property type="entry name" value="METHYLPHOSPHONATE SYNTHASE"/>
    <property type="match status" value="1"/>
</dbReference>
<dbReference type="SMART" id="SM00530">
    <property type="entry name" value="HTH_XRE"/>
    <property type="match status" value="1"/>
</dbReference>
<dbReference type="CDD" id="cd00093">
    <property type="entry name" value="HTH_XRE"/>
    <property type="match status" value="1"/>
</dbReference>
<protein>
    <submittedName>
        <fullName evidence="4">Helix-turn-helix</fullName>
    </submittedName>
</protein>
<dbReference type="InterPro" id="IPR010982">
    <property type="entry name" value="Lambda_DNA-bd_dom_sf"/>
</dbReference>
<feature type="domain" description="HTH cro/C1-type" evidence="3">
    <location>
        <begin position="21"/>
        <end position="75"/>
    </location>
</feature>
<keyword evidence="5" id="KW-1185">Reference proteome</keyword>
<feature type="compositionally biased region" description="Low complexity" evidence="2">
    <location>
        <begin position="140"/>
        <end position="151"/>
    </location>
</feature>
<dbReference type="InterPro" id="IPR050807">
    <property type="entry name" value="TransReg_Diox_bact_type"/>
</dbReference>
<dbReference type="InterPro" id="IPR014710">
    <property type="entry name" value="RmlC-like_jellyroll"/>
</dbReference>
<dbReference type="Gene3D" id="1.10.260.40">
    <property type="entry name" value="lambda repressor-like DNA-binding domains"/>
    <property type="match status" value="1"/>
</dbReference>
<proteinExistence type="predicted"/>
<dbReference type="PANTHER" id="PTHR46797">
    <property type="entry name" value="HTH-TYPE TRANSCRIPTIONAL REGULATOR"/>
    <property type="match status" value="1"/>
</dbReference>
<feature type="compositionally biased region" description="Basic and acidic residues" evidence="2">
    <location>
        <begin position="105"/>
        <end position="126"/>
    </location>
</feature>
<organism evidence="4 5">
    <name type="scientific">Sinosporangium album</name>
    <dbReference type="NCBI Taxonomy" id="504805"/>
    <lineage>
        <taxon>Bacteria</taxon>
        <taxon>Bacillati</taxon>
        <taxon>Actinomycetota</taxon>
        <taxon>Actinomycetes</taxon>
        <taxon>Streptosporangiales</taxon>
        <taxon>Streptosporangiaceae</taxon>
        <taxon>Sinosporangium</taxon>
    </lineage>
</organism>
<dbReference type="GO" id="GO:0003700">
    <property type="term" value="F:DNA-binding transcription factor activity"/>
    <property type="evidence" value="ECO:0007669"/>
    <property type="project" value="TreeGrafter"/>
</dbReference>
<dbReference type="OrthoDB" id="5114244at2"/>
<dbReference type="RefSeq" id="WP_093174340.1">
    <property type="nucleotide sequence ID" value="NZ_FNCN01000036.1"/>
</dbReference>
<gene>
    <name evidence="4" type="ORF">SAMN05421505_13614</name>
</gene>
<dbReference type="InterPro" id="IPR001387">
    <property type="entry name" value="Cro/C1-type_HTH"/>
</dbReference>
<dbReference type="Pfam" id="PF01381">
    <property type="entry name" value="HTH_3"/>
    <property type="match status" value="1"/>
</dbReference>
<feature type="region of interest" description="Disordered" evidence="2">
    <location>
        <begin position="86"/>
        <end position="213"/>
    </location>
</feature>
<accession>A0A1G8IA43</accession>
<sequence>MTNAATGPSPQLQAEALGAGLRAARQERGLTVRGLARKIGCSASLLSQIERGITAPSVGMLYTLANELDVSTDRLLSLAPAPEPNLAAGVPARSRTAKAAGRAARSADRPIEQEDRAGEPGDKADEAAQSGAKRRRRADAVGVDAHAVAPDSGGALKGETRRAAPAGGGSATRLPSGNTQSGEPSNAEISGPEASGGGAADLAGAGPMPETLPETPERWRLLRSLPPSIQAQVQRAGTRQSIDFGSGVRWERLTTTSDSRVDFLEIVYAPGSSSDEFVGHEGSEYGIVIEGALTGRIGTEEYVLNAGDSISFASSTPHLYRNDGDVPARAIWFVLHKHLPGPH</sequence>
<evidence type="ECO:0000259" key="3">
    <source>
        <dbReference type="PROSITE" id="PS50943"/>
    </source>
</evidence>
<dbReference type="STRING" id="504805.SAMN05421505_13614"/>
<dbReference type="EMBL" id="FNCN01000036">
    <property type="protein sequence ID" value="SDI15631.1"/>
    <property type="molecule type" value="Genomic_DNA"/>
</dbReference>
<dbReference type="CDD" id="cd02209">
    <property type="entry name" value="cupin_XRE_C"/>
    <property type="match status" value="1"/>
</dbReference>
<dbReference type="AlphaFoldDB" id="A0A1G8IA43"/>
<evidence type="ECO:0000313" key="5">
    <source>
        <dbReference type="Proteomes" id="UP000198923"/>
    </source>
</evidence>
<dbReference type="InterPro" id="IPR011051">
    <property type="entry name" value="RmlC_Cupin_sf"/>
</dbReference>
<keyword evidence="1" id="KW-0238">DNA-binding</keyword>
<reference evidence="4 5" key="1">
    <citation type="submission" date="2016-10" db="EMBL/GenBank/DDBJ databases">
        <authorList>
            <person name="de Groot N.N."/>
        </authorList>
    </citation>
    <scope>NUCLEOTIDE SEQUENCE [LARGE SCALE GENOMIC DNA]</scope>
    <source>
        <strain evidence="4 5">CPCC 201354</strain>
    </source>
</reference>
<dbReference type="SUPFAM" id="SSF47413">
    <property type="entry name" value="lambda repressor-like DNA-binding domains"/>
    <property type="match status" value="1"/>
</dbReference>
<dbReference type="Proteomes" id="UP000198923">
    <property type="component" value="Unassembled WGS sequence"/>
</dbReference>
<feature type="compositionally biased region" description="Low complexity" evidence="2">
    <location>
        <begin position="92"/>
        <end position="104"/>
    </location>
</feature>
<dbReference type="GO" id="GO:0005829">
    <property type="term" value="C:cytosol"/>
    <property type="evidence" value="ECO:0007669"/>
    <property type="project" value="TreeGrafter"/>
</dbReference>